<protein>
    <submittedName>
        <fullName evidence="1">Uncharacterized protein</fullName>
    </submittedName>
</protein>
<dbReference type="Gene3D" id="3.20.20.410">
    <property type="entry name" value="Protein of unknown function UPF0759"/>
    <property type="match status" value="1"/>
</dbReference>
<gene>
    <name evidence="1" type="ORF">PPSIR1_32854</name>
</gene>
<reference evidence="1 2" key="1">
    <citation type="submission" date="2007-06" db="EMBL/GenBank/DDBJ databases">
        <authorList>
            <person name="Shimkets L."/>
            <person name="Ferriera S."/>
            <person name="Johnson J."/>
            <person name="Kravitz S."/>
            <person name="Beeson K."/>
            <person name="Sutton G."/>
            <person name="Rogers Y.-H."/>
            <person name="Friedman R."/>
            <person name="Frazier M."/>
            <person name="Venter J.C."/>
        </authorList>
    </citation>
    <scope>NUCLEOTIDE SEQUENCE [LARGE SCALE GENOMIC DNA]</scope>
    <source>
        <strain evidence="1 2">SIR-1</strain>
    </source>
</reference>
<dbReference type="InterPro" id="IPR036520">
    <property type="entry name" value="UPF0759_sf"/>
</dbReference>
<name>A6GDN1_9BACT</name>
<dbReference type="OrthoDB" id="5506646at2"/>
<sequence>MSLRLGIAVNDESVLKGARETDPVEVVLVRSTFLNPPRAASVKRLAQRLRARHPKAELIPYAWHYLSHEPDDGIVVGTNRSLDDTGSYGHFRDTPAVNQAWAVTKVTAEALGTRSFVVGTPPSFSPGNLSRRRMTRFVEQARAEGYSMIWEAQGLWETQAAAAFGSTIDVEVYAPAFGMTGQVLELDGVDWLRVAGGKDARVRSSNAEVLAYALAERMDADPEASLTLIFDGPRCYTNLRTFVSALEML</sequence>
<organism evidence="1 2">
    <name type="scientific">Plesiocystis pacifica SIR-1</name>
    <dbReference type="NCBI Taxonomy" id="391625"/>
    <lineage>
        <taxon>Bacteria</taxon>
        <taxon>Pseudomonadati</taxon>
        <taxon>Myxococcota</taxon>
        <taxon>Polyangia</taxon>
        <taxon>Nannocystales</taxon>
        <taxon>Nannocystaceae</taxon>
        <taxon>Plesiocystis</taxon>
    </lineage>
</organism>
<dbReference type="Proteomes" id="UP000005801">
    <property type="component" value="Unassembled WGS sequence"/>
</dbReference>
<evidence type="ECO:0000313" key="1">
    <source>
        <dbReference type="EMBL" id="EDM76006.1"/>
    </source>
</evidence>
<accession>A6GDN1</accession>
<dbReference type="STRING" id="391625.PPSIR1_32854"/>
<dbReference type="EMBL" id="ABCS01000075">
    <property type="protein sequence ID" value="EDM76006.1"/>
    <property type="molecule type" value="Genomic_DNA"/>
</dbReference>
<dbReference type="eggNOG" id="COG1801">
    <property type="taxonomic scope" value="Bacteria"/>
</dbReference>
<comment type="caution">
    <text evidence="1">The sequence shown here is derived from an EMBL/GenBank/DDBJ whole genome shotgun (WGS) entry which is preliminary data.</text>
</comment>
<keyword evidence="2" id="KW-1185">Reference proteome</keyword>
<dbReference type="AlphaFoldDB" id="A6GDN1"/>
<dbReference type="RefSeq" id="WP_006974821.1">
    <property type="nucleotide sequence ID" value="NZ_ABCS01000075.1"/>
</dbReference>
<proteinExistence type="predicted"/>
<evidence type="ECO:0000313" key="2">
    <source>
        <dbReference type="Proteomes" id="UP000005801"/>
    </source>
</evidence>